<dbReference type="EMBL" id="CALNXI010000165">
    <property type="protein sequence ID" value="CAH3020957.1"/>
    <property type="molecule type" value="Genomic_DNA"/>
</dbReference>
<organism evidence="8 9">
    <name type="scientific">Porites evermanni</name>
    <dbReference type="NCBI Taxonomy" id="104178"/>
    <lineage>
        <taxon>Eukaryota</taxon>
        <taxon>Metazoa</taxon>
        <taxon>Cnidaria</taxon>
        <taxon>Anthozoa</taxon>
        <taxon>Hexacorallia</taxon>
        <taxon>Scleractinia</taxon>
        <taxon>Fungiina</taxon>
        <taxon>Poritidae</taxon>
        <taxon>Porites</taxon>
    </lineage>
</organism>
<feature type="non-terminal residue" evidence="8">
    <location>
        <position position="464"/>
    </location>
</feature>
<evidence type="ECO:0000256" key="2">
    <source>
        <dbReference type="ARBA" id="ARBA00022553"/>
    </source>
</evidence>
<dbReference type="InterPro" id="IPR021893">
    <property type="entry name" value="ZMYM2-like_C"/>
</dbReference>
<keyword evidence="2" id="KW-0597">Phosphoprotein</keyword>
<comment type="caution">
    <text evidence="8">The sequence shown here is derived from an EMBL/GenBank/DDBJ whole genome shotgun (WGS) entry which is preliminary data.</text>
</comment>
<dbReference type="PANTHER" id="PTHR21446">
    <property type="entry name" value="DUF3504 DOMAIN-CONTAINING PROTEIN"/>
    <property type="match status" value="1"/>
</dbReference>
<proteinExistence type="predicted"/>
<evidence type="ECO:0000259" key="7">
    <source>
        <dbReference type="Pfam" id="PF12012"/>
    </source>
</evidence>
<dbReference type="Gene3D" id="1.10.443.10">
    <property type="entry name" value="Intergrase catalytic core"/>
    <property type="match status" value="1"/>
</dbReference>
<dbReference type="InterPro" id="IPR011010">
    <property type="entry name" value="DNA_brk_join_enz"/>
</dbReference>
<evidence type="ECO:0000256" key="5">
    <source>
        <dbReference type="SAM" id="Coils"/>
    </source>
</evidence>
<keyword evidence="3" id="KW-0832">Ubl conjugation</keyword>
<evidence type="ECO:0000256" key="4">
    <source>
        <dbReference type="ARBA" id="ARBA00023172"/>
    </source>
</evidence>
<evidence type="ECO:0000256" key="1">
    <source>
        <dbReference type="ARBA" id="ARBA00022499"/>
    </source>
</evidence>
<sequence length="464" mass="52701">MVMAEKEKGRPSHFHLPESAAEEQVLADEAVPSSTKYKNKWALKIFQEWQQQREMKVPLLDSGGLFKDYELHKVNPVSCKIEDMDAIYLNYWLTKFVMEVTKDSTERYPPRTVYGIVCGLKRRLGNKNGDEALNPLDAHNKRFGTFWRASHAEMKNAMKEGLHIKCQKEEKEFVTAEEERKFWEMNLLGTSSAKSLLYTVYFNNGKIFGLQGGDHRNIVLSNFELGSNFIKFQENSCKTFHGGVSDLKHIPRTVKHICHEEGAKHEPCLVEIYHLYIGLVEVFAKNGNAFYYKASKAKFGFEKVPVGINTLNKVLPDLCEAAGVKQKTAHCLRITCASSLFNAGVEEKLRRERTGHRSNALLKYEKPSEENKGKLRILIAENNVTHCNDSDDNPTESIPEVTDHASSSRQSSETPEPDSGPLAKEMKYFVHSSFGNSVNKPVHYHSFYTCQGSRCSSVTQTEMN</sequence>
<feature type="compositionally biased region" description="Polar residues" evidence="6">
    <location>
        <begin position="404"/>
        <end position="414"/>
    </location>
</feature>
<evidence type="ECO:0000313" key="9">
    <source>
        <dbReference type="Proteomes" id="UP001159427"/>
    </source>
</evidence>
<feature type="region of interest" description="Disordered" evidence="6">
    <location>
        <begin position="385"/>
        <end position="422"/>
    </location>
</feature>
<dbReference type="SUPFAM" id="SSF56349">
    <property type="entry name" value="DNA breaking-rejoining enzymes"/>
    <property type="match status" value="1"/>
</dbReference>
<dbReference type="InterPro" id="IPR052787">
    <property type="entry name" value="MAVS"/>
</dbReference>
<feature type="domain" description="ZMYM2-like/QRICH1 C-terminal" evidence="7">
    <location>
        <begin position="174"/>
        <end position="318"/>
    </location>
</feature>
<name>A0ABN8LZB3_9CNID</name>
<feature type="coiled-coil region" evidence="5">
    <location>
        <begin position="159"/>
        <end position="186"/>
    </location>
</feature>
<dbReference type="PANTHER" id="PTHR21446:SF12">
    <property type="entry name" value="POTASSIUM CHANNEL TETRAMERIZATION DOMAIN CONTAINING 1"/>
    <property type="match status" value="1"/>
</dbReference>
<dbReference type="InterPro" id="IPR013762">
    <property type="entry name" value="Integrase-like_cat_sf"/>
</dbReference>
<dbReference type="Pfam" id="PF12012">
    <property type="entry name" value="DUF3504"/>
    <property type="match status" value="1"/>
</dbReference>
<keyword evidence="5" id="KW-0175">Coiled coil</keyword>
<evidence type="ECO:0000256" key="6">
    <source>
        <dbReference type="SAM" id="MobiDB-lite"/>
    </source>
</evidence>
<gene>
    <name evidence="8" type="ORF">PEVE_00009423</name>
</gene>
<keyword evidence="1" id="KW-1017">Isopeptide bond</keyword>
<protein>
    <recommendedName>
        <fullName evidence="7">ZMYM2-like/QRICH1 C-terminal domain-containing protein</fullName>
    </recommendedName>
</protein>
<dbReference type="Proteomes" id="UP001159427">
    <property type="component" value="Unassembled WGS sequence"/>
</dbReference>
<evidence type="ECO:0000256" key="3">
    <source>
        <dbReference type="ARBA" id="ARBA00022843"/>
    </source>
</evidence>
<keyword evidence="4" id="KW-0233">DNA recombination</keyword>
<reference evidence="8 9" key="1">
    <citation type="submission" date="2022-05" db="EMBL/GenBank/DDBJ databases">
        <authorList>
            <consortium name="Genoscope - CEA"/>
            <person name="William W."/>
        </authorList>
    </citation>
    <scope>NUCLEOTIDE SEQUENCE [LARGE SCALE GENOMIC DNA]</scope>
</reference>
<accession>A0ABN8LZB3</accession>
<keyword evidence="9" id="KW-1185">Reference proteome</keyword>
<evidence type="ECO:0000313" key="8">
    <source>
        <dbReference type="EMBL" id="CAH3020957.1"/>
    </source>
</evidence>